<sequence length="452" mass="45806">MLNSTNTHRSVPAALLGTLVAAALVGCGPVNAGSASGSRFQEHMEALPGVISARGDGQNPLPFTGSMDGRVEIEADADATDLRRIIDEMGAWWVDNESGSLDVRSMEAVVGPVAFPVSPSRSGNQTTLDLVALVRPLGGFTSITVDDDAGDQLGLVAERSEGDAFAALETLAAARADDPRFAGAPVAATAGDVTVRSDSGDVDPEVRAAYDSVVSAAEVTAADIGPERLAFTLADRDDGRAVAGLLADEASSHDVRVTAGGVVRTVDGPLDRVEGLLAAAESRVEVTGAELSASTLEVRTTSGADALAAAAAMAESDDIPGIDVLARPADDATAIGTFAAVGADSADLRSGVDLLDALVDVAGVDAASLVDGELSIQVAAATDDSLRAVFTAAAPHLEPGLPVTVRSGRGEADFVVEPGPLELPARTTDTDEDAALRTLAADAWNAVAPLER</sequence>
<reference evidence="2 3" key="1">
    <citation type="submission" date="2020-07" db="EMBL/GenBank/DDBJ databases">
        <title>Sequencing the genomes of 1000 actinobacteria strains.</title>
        <authorList>
            <person name="Klenk H.-P."/>
        </authorList>
    </citation>
    <scope>NUCLEOTIDE SEQUENCE [LARGE SCALE GENOMIC DNA]</scope>
    <source>
        <strain evidence="2 3">DSM 10309</strain>
    </source>
</reference>
<evidence type="ECO:0000313" key="2">
    <source>
        <dbReference type="EMBL" id="MBA8812615.1"/>
    </source>
</evidence>
<proteinExistence type="predicted"/>
<comment type="caution">
    <text evidence="2">The sequence shown here is derived from an EMBL/GenBank/DDBJ whole genome shotgun (WGS) entry which is preliminary data.</text>
</comment>
<dbReference type="RefSeq" id="WP_146853003.1">
    <property type="nucleotide sequence ID" value="NZ_BAAAHR010000002.1"/>
</dbReference>
<feature type="signal peptide" evidence="1">
    <location>
        <begin position="1"/>
        <end position="32"/>
    </location>
</feature>
<dbReference type="OrthoDB" id="5017024at2"/>
<organism evidence="2 3">
    <name type="scientific">Frigoribacterium faeni</name>
    <dbReference type="NCBI Taxonomy" id="145483"/>
    <lineage>
        <taxon>Bacteria</taxon>
        <taxon>Bacillati</taxon>
        <taxon>Actinomycetota</taxon>
        <taxon>Actinomycetes</taxon>
        <taxon>Micrococcales</taxon>
        <taxon>Microbacteriaceae</taxon>
        <taxon>Frigoribacterium</taxon>
    </lineage>
</organism>
<keyword evidence="1" id="KW-0732">Signal</keyword>
<dbReference type="Proteomes" id="UP000522688">
    <property type="component" value="Unassembled WGS sequence"/>
</dbReference>
<evidence type="ECO:0000313" key="3">
    <source>
        <dbReference type="Proteomes" id="UP000522688"/>
    </source>
</evidence>
<dbReference type="EMBL" id="JACGWW010000001">
    <property type="protein sequence ID" value="MBA8812615.1"/>
    <property type="molecule type" value="Genomic_DNA"/>
</dbReference>
<evidence type="ECO:0000256" key="1">
    <source>
        <dbReference type="SAM" id="SignalP"/>
    </source>
</evidence>
<accession>A0A7W3JGV9</accession>
<protein>
    <submittedName>
        <fullName evidence="2">Uncharacterized protein</fullName>
    </submittedName>
</protein>
<name>A0A7W3JGV9_9MICO</name>
<feature type="chain" id="PRO_5030686052" evidence="1">
    <location>
        <begin position="33"/>
        <end position="452"/>
    </location>
</feature>
<gene>
    <name evidence="2" type="ORF">FB463_000839</name>
</gene>
<dbReference type="AlphaFoldDB" id="A0A7W3JGV9"/>